<comment type="caution">
    <text evidence="4">The sequence shown here is derived from an EMBL/GenBank/DDBJ whole genome shotgun (WGS) entry which is preliminary data.</text>
</comment>
<feature type="transmembrane region" description="Helical" evidence="2">
    <location>
        <begin position="521"/>
        <end position="542"/>
    </location>
</feature>
<sequence>MSKSTSRSRLAEIIKIFIKYNVVPNFVQQKNPEQVKTAFEELGPTFIKIGQMLSVRDDLLSTKFTKTFKTLQDSVPSDSYLTVKKTIESELDLLIEDIFEEFTKAPFASASMGQAHHAKLKNGDTVVVKVQHPNIAEEIMLDLQLFERALPLIKYIPETSVVDLNGVLQEVRRSLTNELDFFKESKNGILFYEKNDHWQEIRSPKIYEAFCSKKVIVMEAMPGENLNHLMNITADEPPLIEGYENQQLKQSIAKLLVENFMKQVFDDGFFHADPHPGNILFHLLTPDELSHNQTTETKKRQKEFHSISVTATSRVTKQAAPYTLNYIDFGMMGQLSLTLRQRLTEAVIALYTKDNYRIEKAVLRLCQQEGSFDESNFHQELATFLEQYTDSPIEEIEIQEVFTQIVVICHQNNLQFDRDITLLLKAFSTLEGVIRVLDPEMSLMEIATPFAQNYFFTHLEIEETLKKTGLDLLSGLKTAPKLPQQLHHLLEIWTSGQGKVNLEIKKQEDLLSRIENMVNRIVFGVILAALIVGASLLVQAAPDDRFNVISILGICTYAIAALVIIFLAIDSLIQLYKKRKK</sequence>
<gene>
    <name evidence="4" type="ORF">EA71_00277</name>
</gene>
<keyword evidence="2" id="KW-1133">Transmembrane helix</keyword>
<evidence type="ECO:0000259" key="3">
    <source>
        <dbReference type="Pfam" id="PF03109"/>
    </source>
</evidence>
<keyword evidence="2" id="KW-0812">Transmembrane</keyword>
<dbReference type="InterPro" id="IPR011009">
    <property type="entry name" value="Kinase-like_dom_sf"/>
</dbReference>
<keyword evidence="2" id="KW-0472">Membrane</keyword>
<keyword evidence="4" id="KW-0830">Ubiquinone</keyword>
<proteinExistence type="inferred from homology"/>
<comment type="similarity">
    <text evidence="1">Belongs to the protein kinase superfamily. ADCK protein kinase family.</text>
</comment>
<dbReference type="STRING" id="53345.LIU_00360"/>
<evidence type="ECO:0000256" key="1">
    <source>
        <dbReference type="ARBA" id="ARBA00009670"/>
    </source>
</evidence>
<dbReference type="RefSeq" id="WP_113845160.1">
    <property type="nucleotide sequence ID" value="NZ_LEPB01000001.1"/>
</dbReference>
<dbReference type="SUPFAM" id="SSF56112">
    <property type="entry name" value="Protein kinase-like (PK-like)"/>
    <property type="match status" value="1"/>
</dbReference>
<evidence type="ECO:0000256" key="2">
    <source>
        <dbReference type="SAM" id="Phobius"/>
    </source>
</evidence>
<dbReference type="PANTHER" id="PTHR10566:SF113">
    <property type="entry name" value="PROTEIN ACTIVITY OF BC1 COMPLEX KINASE 7, CHLOROPLASTIC"/>
    <property type="match status" value="1"/>
</dbReference>
<name>A0A367CK74_9ENTE</name>
<dbReference type="PANTHER" id="PTHR10566">
    <property type="entry name" value="CHAPERONE-ACTIVITY OF BC1 COMPLEX CABC1 -RELATED"/>
    <property type="match status" value="1"/>
</dbReference>
<dbReference type="Proteomes" id="UP000252797">
    <property type="component" value="Unassembled WGS sequence"/>
</dbReference>
<dbReference type="EMBL" id="LEPB01000001">
    <property type="protein sequence ID" value="RCA12073.1"/>
    <property type="molecule type" value="Genomic_DNA"/>
</dbReference>
<dbReference type="InterPro" id="IPR004147">
    <property type="entry name" value="ABC1_dom"/>
</dbReference>
<dbReference type="CDD" id="cd05121">
    <property type="entry name" value="ABC1_ADCK3-like"/>
    <property type="match status" value="1"/>
</dbReference>
<evidence type="ECO:0000313" key="4">
    <source>
        <dbReference type="EMBL" id="RCA12073.1"/>
    </source>
</evidence>
<dbReference type="Pfam" id="PF03109">
    <property type="entry name" value="ABC1"/>
    <property type="match status" value="1"/>
</dbReference>
<organism evidence="4 5">
    <name type="scientific">Enterococcus durans</name>
    <dbReference type="NCBI Taxonomy" id="53345"/>
    <lineage>
        <taxon>Bacteria</taxon>
        <taxon>Bacillati</taxon>
        <taxon>Bacillota</taxon>
        <taxon>Bacilli</taxon>
        <taxon>Lactobacillales</taxon>
        <taxon>Enterococcaceae</taxon>
        <taxon>Enterococcus</taxon>
    </lineage>
</organism>
<evidence type="ECO:0000313" key="5">
    <source>
        <dbReference type="Proteomes" id="UP000252797"/>
    </source>
</evidence>
<dbReference type="AlphaFoldDB" id="A0A367CK74"/>
<dbReference type="InterPro" id="IPR050154">
    <property type="entry name" value="UbiB_kinase"/>
</dbReference>
<feature type="transmembrane region" description="Helical" evidence="2">
    <location>
        <begin position="548"/>
        <end position="573"/>
    </location>
</feature>
<accession>A0A367CK74</accession>
<feature type="domain" description="ABC1 atypical kinase-like" evidence="3">
    <location>
        <begin position="71"/>
        <end position="360"/>
    </location>
</feature>
<protein>
    <submittedName>
        <fullName evidence="4">Ubiquinone biosynthesis protein</fullName>
    </submittedName>
</protein>
<reference evidence="4 5" key="1">
    <citation type="submission" date="2015-06" db="EMBL/GenBank/DDBJ databases">
        <title>The Genome Sequence of Enterococcus durans 4EA1.</title>
        <authorList>
            <consortium name="The Broad Institute Genomics Platform"/>
            <consortium name="The Broad Institute Genome Sequencing Center for Infectious Disease"/>
            <person name="Earl A.M."/>
            <person name="Van Tyne D."/>
            <person name="Lebreton F."/>
            <person name="Saavedra J.T."/>
            <person name="Gilmore M.S."/>
            <person name="Manson Mcguire A."/>
            <person name="Clock S."/>
            <person name="Crupain M."/>
            <person name="Rangan U."/>
            <person name="Young S."/>
            <person name="Abouelleil A."/>
            <person name="Cao P."/>
            <person name="Chapman S.B."/>
            <person name="Griggs A."/>
            <person name="Priest M."/>
            <person name="Shea T."/>
            <person name="Wortman J."/>
            <person name="Nusbaum C."/>
            <person name="Birren B."/>
        </authorList>
    </citation>
    <scope>NUCLEOTIDE SEQUENCE [LARGE SCALE GENOMIC DNA]</scope>
    <source>
        <strain evidence="4 5">4EA1</strain>
    </source>
</reference>